<proteinExistence type="predicted"/>
<protein>
    <recommendedName>
        <fullName evidence="1">Transposase IS66 C-terminal domain-containing protein</fullName>
    </recommendedName>
</protein>
<evidence type="ECO:0000259" key="1">
    <source>
        <dbReference type="Pfam" id="PF13817"/>
    </source>
</evidence>
<reference evidence="2" key="1">
    <citation type="submission" date="2018-06" db="EMBL/GenBank/DDBJ databases">
        <authorList>
            <person name="Zhirakovskaya E."/>
        </authorList>
    </citation>
    <scope>NUCLEOTIDE SEQUENCE</scope>
</reference>
<feature type="domain" description="Transposase IS66 C-terminal" evidence="1">
    <location>
        <begin position="21"/>
        <end position="59"/>
    </location>
</feature>
<dbReference type="InterPro" id="IPR039552">
    <property type="entry name" value="IS66_C"/>
</dbReference>
<accession>A0A3B0R697</accession>
<sequence length="74" mass="8745">MLYRTVCRSRRWCKNRDIIASLAETCKLSNINPHDYLTGIFTAVVNGHRQSNIDELLPWNLQKVNEQFFLYLSE</sequence>
<evidence type="ECO:0000313" key="2">
    <source>
        <dbReference type="EMBL" id="VAV87077.1"/>
    </source>
</evidence>
<organism evidence="2">
    <name type="scientific">hydrothermal vent metagenome</name>
    <dbReference type="NCBI Taxonomy" id="652676"/>
    <lineage>
        <taxon>unclassified sequences</taxon>
        <taxon>metagenomes</taxon>
        <taxon>ecological metagenomes</taxon>
    </lineage>
</organism>
<gene>
    <name evidence="2" type="ORF">MNBD_ALPHA08-1014</name>
</gene>
<dbReference type="Pfam" id="PF13817">
    <property type="entry name" value="DDE_Tnp_IS66_C"/>
    <property type="match status" value="1"/>
</dbReference>
<dbReference type="AlphaFoldDB" id="A0A3B0R697"/>
<dbReference type="EMBL" id="UOEC01000022">
    <property type="protein sequence ID" value="VAV87077.1"/>
    <property type="molecule type" value="Genomic_DNA"/>
</dbReference>
<name>A0A3B0R697_9ZZZZ</name>